<dbReference type="InterPro" id="IPR042201">
    <property type="entry name" value="FH2_Formin_sf"/>
</dbReference>
<dbReference type="SUPFAM" id="SSF101447">
    <property type="entry name" value="Formin homology 2 domain (FH2 domain)"/>
    <property type="match status" value="1"/>
</dbReference>
<sequence>MRCLSFRSNRSIVEDIRRGEGEIYGAELLKDLLKLLPDTEEIKKLQAFKGDPDKLTLVDSFMYLLIQVPRFEVRIEAMVLREEFFPCSAAMSHDIDVIRAATEELMNCEKLHAILHLVLQAGNIMNAGGYAGNAVGFKLSSLLSLADTKANKPGMNLLHFVAMEAKKKDEKLLKFPDNLQHMQSAARISVENIELEFSSLYVRIKSLEEKVQGDEQLQLQLEPFLQSSAQTLQDLKRRRLDLRKEGNTLIDFFCEDKDTFKLDECFRIFQDFCIKFNKAVK</sequence>
<protein>
    <submittedName>
        <fullName evidence="3">FH2 domain-containing protein 1</fullName>
    </submittedName>
</protein>
<dbReference type="PANTHER" id="PTHR46345">
    <property type="entry name" value="INVERTED FORMIN-2"/>
    <property type="match status" value="1"/>
</dbReference>
<evidence type="ECO:0000256" key="1">
    <source>
        <dbReference type="SAM" id="Coils"/>
    </source>
</evidence>
<evidence type="ECO:0000313" key="3">
    <source>
        <dbReference type="EMBL" id="MED6294679.1"/>
    </source>
</evidence>
<feature type="domain" description="FH2" evidence="2">
    <location>
        <begin position="1"/>
        <end position="281"/>
    </location>
</feature>
<keyword evidence="4" id="KW-1185">Reference proteome</keyword>
<organism evidence="3 4">
    <name type="scientific">Characodon lateralis</name>
    <dbReference type="NCBI Taxonomy" id="208331"/>
    <lineage>
        <taxon>Eukaryota</taxon>
        <taxon>Metazoa</taxon>
        <taxon>Chordata</taxon>
        <taxon>Craniata</taxon>
        <taxon>Vertebrata</taxon>
        <taxon>Euteleostomi</taxon>
        <taxon>Actinopterygii</taxon>
        <taxon>Neopterygii</taxon>
        <taxon>Teleostei</taxon>
        <taxon>Neoteleostei</taxon>
        <taxon>Acanthomorphata</taxon>
        <taxon>Ovalentaria</taxon>
        <taxon>Atherinomorphae</taxon>
        <taxon>Cyprinodontiformes</taxon>
        <taxon>Goodeidae</taxon>
        <taxon>Characodon</taxon>
    </lineage>
</organism>
<dbReference type="Gene3D" id="1.20.58.2220">
    <property type="entry name" value="Formin, FH2 domain"/>
    <property type="match status" value="1"/>
</dbReference>
<dbReference type="PANTHER" id="PTHR46345:SF11">
    <property type="entry name" value="FORMIN-J-LIKE"/>
    <property type="match status" value="1"/>
</dbReference>
<feature type="non-terminal residue" evidence="3">
    <location>
        <position position="281"/>
    </location>
</feature>
<dbReference type="SMART" id="SM00498">
    <property type="entry name" value="FH2"/>
    <property type="match status" value="1"/>
</dbReference>
<evidence type="ECO:0000259" key="2">
    <source>
        <dbReference type="PROSITE" id="PS51444"/>
    </source>
</evidence>
<dbReference type="PROSITE" id="PS51444">
    <property type="entry name" value="FH2"/>
    <property type="match status" value="1"/>
</dbReference>
<keyword evidence="1" id="KW-0175">Coiled coil</keyword>
<dbReference type="InterPro" id="IPR015425">
    <property type="entry name" value="FH2_Formin"/>
</dbReference>
<proteinExistence type="predicted"/>
<dbReference type="Pfam" id="PF02181">
    <property type="entry name" value="FH2"/>
    <property type="match status" value="1"/>
</dbReference>
<dbReference type="EMBL" id="JAHUTJ010076293">
    <property type="protein sequence ID" value="MED6294679.1"/>
    <property type="molecule type" value="Genomic_DNA"/>
</dbReference>
<evidence type="ECO:0000313" key="4">
    <source>
        <dbReference type="Proteomes" id="UP001352852"/>
    </source>
</evidence>
<accession>A0ABU7F5V4</accession>
<reference evidence="3 4" key="1">
    <citation type="submission" date="2021-06" db="EMBL/GenBank/DDBJ databases">
        <authorList>
            <person name="Palmer J.M."/>
        </authorList>
    </citation>
    <scope>NUCLEOTIDE SEQUENCE [LARGE SCALE GENOMIC DNA]</scope>
    <source>
        <strain evidence="3 4">CL_MEX2019</strain>
        <tissue evidence="3">Muscle</tissue>
    </source>
</reference>
<gene>
    <name evidence="3" type="primary">FHDC1</name>
    <name evidence="3" type="ORF">CHARACLAT_023613</name>
</gene>
<name>A0ABU7F5V4_9TELE</name>
<comment type="caution">
    <text evidence="3">The sequence shown here is derived from an EMBL/GenBank/DDBJ whole genome shotgun (WGS) entry which is preliminary data.</text>
</comment>
<dbReference type="Proteomes" id="UP001352852">
    <property type="component" value="Unassembled WGS sequence"/>
</dbReference>
<feature type="coiled-coil region" evidence="1">
    <location>
        <begin position="190"/>
        <end position="245"/>
    </location>
</feature>